<dbReference type="InParanoid" id="F4WEX9"/>
<name>F4WEX9_ACREC</name>
<dbReference type="Proteomes" id="UP000007755">
    <property type="component" value="Unassembled WGS sequence"/>
</dbReference>
<dbReference type="EMBL" id="GL888112">
    <property type="protein sequence ID" value="EGI67250.1"/>
    <property type="molecule type" value="Genomic_DNA"/>
</dbReference>
<dbReference type="AlphaFoldDB" id="F4WEX9"/>
<proteinExistence type="predicted"/>
<evidence type="ECO:0000313" key="2">
    <source>
        <dbReference type="Proteomes" id="UP000007755"/>
    </source>
</evidence>
<accession>F4WEX9</accession>
<sequence length="333" mass="38758">MAKKLAEKHIHFVPTMWEQRTDMRKLKPNAVPTIFGYFLKKEPKEIENNVTQVIDASESNELSIMCPVSYRTQCKRKQEKQYKKFNDIIRKQQLNIKALISKKQNVRIWSNETIERALQIKFVSGVNKYMELIRQGQPLPCLRTLQRKHVFRNSPATFHFERARSETLICNTYCDVLTTEVDNKTLQLQALRHGLSKRIYTPKINRAKGAPSVVARFAKSTAIEGKSEILGMSWRKSVKVANVLIINHGASRGAFIRRYDLTTTDYKFLEIGINVDPPSYMEIALGDHREHELPLSKRGRVSTSSDRIFTRCCEIQGQFYKRWTTNRQRLHAE</sequence>
<gene>
    <name evidence="1" type="ORF">G5I_04183</name>
</gene>
<organism evidence="2">
    <name type="scientific">Acromyrmex echinatior</name>
    <name type="common">Panamanian leafcutter ant</name>
    <name type="synonym">Acromyrmex octospinosus echinatior</name>
    <dbReference type="NCBI Taxonomy" id="103372"/>
    <lineage>
        <taxon>Eukaryota</taxon>
        <taxon>Metazoa</taxon>
        <taxon>Ecdysozoa</taxon>
        <taxon>Arthropoda</taxon>
        <taxon>Hexapoda</taxon>
        <taxon>Insecta</taxon>
        <taxon>Pterygota</taxon>
        <taxon>Neoptera</taxon>
        <taxon>Endopterygota</taxon>
        <taxon>Hymenoptera</taxon>
        <taxon>Apocrita</taxon>
        <taxon>Aculeata</taxon>
        <taxon>Formicoidea</taxon>
        <taxon>Formicidae</taxon>
        <taxon>Myrmicinae</taxon>
        <taxon>Acromyrmex</taxon>
    </lineage>
</organism>
<keyword evidence="2" id="KW-1185">Reference proteome</keyword>
<protein>
    <submittedName>
        <fullName evidence="1">Uncharacterized protein</fullName>
    </submittedName>
</protein>
<evidence type="ECO:0000313" key="1">
    <source>
        <dbReference type="EMBL" id="EGI67250.1"/>
    </source>
</evidence>
<reference evidence="1" key="1">
    <citation type="submission" date="2011-02" db="EMBL/GenBank/DDBJ databases">
        <title>The genome of the leaf-cutting ant Acromyrmex echinatior suggests key adaptations to social evolution and fungus farming.</title>
        <authorList>
            <person name="Nygaard S."/>
            <person name="Zhang G."/>
        </authorList>
    </citation>
    <scope>NUCLEOTIDE SEQUENCE</scope>
</reference>